<dbReference type="Pfam" id="PF22200">
    <property type="entry name" value="ExsA_N"/>
    <property type="match status" value="1"/>
</dbReference>
<comment type="caution">
    <text evidence="5">The sequence shown here is derived from an EMBL/GenBank/DDBJ whole genome shotgun (WGS) entry which is preliminary data.</text>
</comment>
<evidence type="ECO:0000259" key="4">
    <source>
        <dbReference type="PROSITE" id="PS01124"/>
    </source>
</evidence>
<evidence type="ECO:0000313" key="5">
    <source>
        <dbReference type="EMBL" id="GAA3935591.1"/>
    </source>
</evidence>
<reference evidence="6" key="1">
    <citation type="journal article" date="2019" name="Int. J. Syst. Evol. Microbiol.">
        <title>The Global Catalogue of Microorganisms (GCM) 10K type strain sequencing project: providing services to taxonomists for standard genome sequencing and annotation.</title>
        <authorList>
            <consortium name="The Broad Institute Genomics Platform"/>
            <consortium name="The Broad Institute Genome Sequencing Center for Infectious Disease"/>
            <person name="Wu L."/>
            <person name="Ma J."/>
        </authorList>
    </citation>
    <scope>NUCLEOTIDE SEQUENCE [LARGE SCALE GENOMIC DNA]</scope>
    <source>
        <strain evidence="6">JCM 17551</strain>
    </source>
</reference>
<sequence length="313" mass="35114">MKSISEYTQSNILVIPQALYSMKDASVVAAHRDSVVFYKCLMDDLENVEFYTNKACVVFIDEGREVLTNSSNTATELVAGHAVLLPKGLNLHSDFVKTTKSLKAFLVFFDDDLVFEFLSRNKAIIEKPKGGEHLCVVKDNGCMRAFFDSLQTSQMLGVASPAWFDIKLQELLHLLLALGAGGAVQSLLQTNNQKLPRRNLSRMLQNKDNLKLTVADLVHLSGRSLSSFHRDFKKIYNVPPNQWLIEQRLAYSKDLLLRQCASVTDVALSVGYENASHFIKVFKSRFGTTPKQYIENSKKVISDRKTASLTAIE</sequence>
<dbReference type="PRINTS" id="PR00032">
    <property type="entry name" value="HTHARAC"/>
</dbReference>
<gene>
    <name evidence="5" type="primary">exsA</name>
    <name evidence="5" type="ORF">GCM10022277_35140</name>
</gene>
<dbReference type="InterPro" id="IPR050204">
    <property type="entry name" value="AraC_XylS_family_regulators"/>
</dbReference>
<dbReference type="Pfam" id="PF12833">
    <property type="entry name" value="HTH_18"/>
    <property type="match status" value="1"/>
</dbReference>
<dbReference type="Proteomes" id="UP001501565">
    <property type="component" value="Unassembled WGS sequence"/>
</dbReference>
<proteinExistence type="predicted"/>
<protein>
    <submittedName>
        <fullName evidence="5">Type III secretion system transcriptional regulator ExsA</fullName>
    </submittedName>
</protein>
<name>A0ABP7N2W4_9GAMM</name>
<evidence type="ECO:0000256" key="2">
    <source>
        <dbReference type="ARBA" id="ARBA00023125"/>
    </source>
</evidence>
<organism evidence="5 6">
    <name type="scientific">Litoribacillus peritrichatus</name>
    <dbReference type="NCBI Taxonomy" id="718191"/>
    <lineage>
        <taxon>Bacteria</taxon>
        <taxon>Pseudomonadati</taxon>
        <taxon>Pseudomonadota</taxon>
        <taxon>Gammaproteobacteria</taxon>
        <taxon>Oceanospirillales</taxon>
        <taxon>Oceanospirillaceae</taxon>
        <taxon>Litoribacillus</taxon>
    </lineage>
</organism>
<keyword evidence="6" id="KW-1185">Reference proteome</keyword>
<dbReference type="PANTHER" id="PTHR46796">
    <property type="entry name" value="HTH-TYPE TRANSCRIPTIONAL ACTIVATOR RHAS-RELATED"/>
    <property type="match status" value="1"/>
</dbReference>
<dbReference type="InterPro" id="IPR054015">
    <property type="entry name" value="ExsA-like_N"/>
</dbReference>
<evidence type="ECO:0000256" key="3">
    <source>
        <dbReference type="ARBA" id="ARBA00023163"/>
    </source>
</evidence>
<keyword evidence="2" id="KW-0238">DNA-binding</keyword>
<dbReference type="Gene3D" id="1.10.10.60">
    <property type="entry name" value="Homeodomain-like"/>
    <property type="match status" value="2"/>
</dbReference>
<dbReference type="EMBL" id="BAABBN010000012">
    <property type="protein sequence ID" value="GAA3935591.1"/>
    <property type="molecule type" value="Genomic_DNA"/>
</dbReference>
<dbReference type="SUPFAM" id="SSF46689">
    <property type="entry name" value="Homeodomain-like"/>
    <property type="match status" value="1"/>
</dbReference>
<evidence type="ECO:0000256" key="1">
    <source>
        <dbReference type="ARBA" id="ARBA00023015"/>
    </source>
</evidence>
<evidence type="ECO:0000313" key="6">
    <source>
        <dbReference type="Proteomes" id="UP001501565"/>
    </source>
</evidence>
<accession>A0ABP7N2W4</accession>
<dbReference type="InterPro" id="IPR009057">
    <property type="entry name" value="Homeodomain-like_sf"/>
</dbReference>
<keyword evidence="1" id="KW-0805">Transcription regulation</keyword>
<dbReference type="RefSeq" id="WP_344799910.1">
    <property type="nucleotide sequence ID" value="NZ_BAABBN010000012.1"/>
</dbReference>
<keyword evidence="3" id="KW-0804">Transcription</keyword>
<dbReference type="PROSITE" id="PS00041">
    <property type="entry name" value="HTH_ARAC_FAMILY_1"/>
    <property type="match status" value="1"/>
</dbReference>
<dbReference type="InterPro" id="IPR018060">
    <property type="entry name" value="HTH_AraC"/>
</dbReference>
<dbReference type="InterPro" id="IPR018062">
    <property type="entry name" value="HTH_AraC-typ_CS"/>
</dbReference>
<feature type="domain" description="HTH araC/xylS-type" evidence="4">
    <location>
        <begin position="198"/>
        <end position="296"/>
    </location>
</feature>
<dbReference type="SMART" id="SM00342">
    <property type="entry name" value="HTH_ARAC"/>
    <property type="match status" value="1"/>
</dbReference>
<dbReference type="InterPro" id="IPR020449">
    <property type="entry name" value="Tscrpt_reg_AraC-type_HTH"/>
</dbReference>
<dbReference type="PROSITE" id="PS01124">
    <property type="entry name" value="HTH_ARAC_FAMILY_2"/>
    <property type="match status" value="1"/>
</dbReference>